<proteinExistence type="predicted"/>
<comment type="caution">
    <text evidence="1">The sequence shown here is derived from an EMBL/GenBank/DDBJ whole genome shotgun (WGS) entry which is preliminary data.</text>
</comment>
<reference evidence="1" key="2">
    <citation type="submission" date="2021-02" db="EMBL/GenBank/DDBJ databases">
        <authorList>
            <person name="Kimball J.A."/>
            <person name="Haas M.W."/>
            <person name="Macchietto M."/>
            <person name="Kono T."/>
            <person name="Duquette J."/>
            <person name="Shao M."/>
        </authorList>
    </citation>
    <scope>NUCLEOTIDE SEQUENCE</scope>
    <source>
        <tissue evidence="1">Fresh leaf tissue</tissue>
    </source>
</reference>
<reference evidence="1" key="1">
    <citation type="journal article" date="2021" name="bioRxiv">
        <title>Whole Genome Assembly and Annotation of Northern Wild Rice, Zizania palustris L., Supports a Whole Genome Duplication in the Zizania Genus.</title>
        <authorList>
            <person name="Haas M."/>
            <person name="Kono T."/>
            <person name="Macchietto M."/>
            <person name="Millas R."/>
            <person name="McGilp L."/>
            <person name="Shao M."/>
            <person name="Duquette J."/>
            <person name="Hirsch C.N."/>
            <person name="Kimball J."/>
        </authorList>
    </citation>
    <scope>NUCLEOTIDE SEQUENCE</scope>
    <source>
        <tissue evidence="1">Fresh leaf tissue</tissue>
    </source>
</reference>
<dbReference type="Proteomes" id="UP000729402">
    <property type="component" value="Unassembled WGS sequence"/>
</dbReference>
<gene>
    <name evidence="1" type="ORF">GUJ93_ZPchr0009g1305</name>
</gene>
<keyword evidence="2" id="KW-1185">Reference proteome</keyword>
<name>A0A8J5V940_ZIZPA</name>
<evidence type="ECO:0000313" key="1">
    <source>
        <dbReference type="EMBL" id="KAG8051151.1"/>
    </source>
</evidence>
<protein>
    <submittedName>
        <fullName evidence="1">Uncharacterized protein</fullName>
    </submittedName>
</protein>
<organism evidence="1 2">
    <name type="scientific">Zizania palustris</name>
    <name type="common">Northern wild rice</name>
    <dbReference type="NCBI Taxonomy" id="103762"/>
    <lineage>
        <taxon>Eukaryota</taxon>
        <taxon>Viridiplantae</taxon>
        <taxon>Streptophyta</taxon>
        <taxon>Embryophyta</taxon>
        <taxon>Tracheophyta</taxon>
        <taxon>Spermatophyta</taxon>
        <taxon>Magnoliopsida</taxon>
        <taxon>Liliopsida</taxon>
        <taxon>Poales</taxon>
        <taxon>Poaceae</taxon>
        <taxon>BOP clade</taxon>
        <taxon>Oryzoideae</taxon>
        <taxon>Oryzeae</taxon>
        <taxon>Zizaniinae</taxon>
        <taxon>Zizania</taxon>
    </lineage>
</organism>
<accession>A0A8J5V940</accession>
<evidence type="ECO:0000313" key="2">
    <source>
        <dbReference type="Proteomes" id="UP000729402"/>
    </source>
</evidence>
<dbReference type="EMBL" id="JAAALK010000289">
    <property type="protein sequence ID" value="KAG8051151.1"/>
    <property type="molecule type" value="Genomic_DNA"/>
</dbReference>
<dbReference type="AlphaFoldDB" id="A0A8J5V940"/>
<sequence>MAGRDFDHRYFGDFFLLPPWMSLPMPEVPSPTSQPLLLQPLAAEPRSTELPNLWSSPLQSLSYFGENGG</sequence>